<dbReference type="EMBL" id="JARJCN010000046">
    <property type="protein sequence ID" value="KAJ7082178.1"/>
    <property type="molecule type" value="Genomic_DNA"/>
</dbReference>
<proteinExistence type="predicted"/>
<dbReference type="AlphaFoldDB" id="A0AAD6TMM7"/>
<protein>
    <recommendedName>
        <fullName evidence="4">HAT C-terminal dimerisation domain-containing protein</fullName>
    </recommendedName>
</protein>
<reference evidence="1" key="1">
    <citation type="submission" date="2023-03" db="EMBL/GenBank/DDBJ databases">
        <title>Massive genome expansion in bonnet fungi (Mycena s.s.) driven by repeated elements and novel gene families across ecological guilds.</title>
        <authorList>
            <consortium name="Lawrence Berkeley National Laboratory"/>
            <person name="Harder C.B."/>
            <person name="Miyauchi S."/>
            <person name="Viragh M."/>
            <person name="Kuo A."/>
            <person name="Thoen E."/>
            <person name="Andreopoulos B."/>
            <person name="Lu D."/>
            <person name="Skrede I."/>
            <person name="Drula E."/>
            <person name="Henrissat B."/>
            <person name="Morin E."/>
            <person name="Kohler A."/>
            <person name="Barry K."/>
            <person name="LaButti K."/>
            <person name="Morin E."/>
            <person name="Salamov A."/>
            <person name="Lipzen A."/>
            <person name="Mereny Z."/>
            <person name="Hegedus B."/>
            <person name="Baldrian P."/>
            <person name="Stursova M."/>
            <person name="Weitz H."/>
            <person name="Taylor A."/>
            <person name="Grigoriev I.V."/>
            <person name="Nagy L.G."/>
            <person name="Martin F."/>
            <person name="Kauserud H."/>
        </authorList>
    </citation>
    <scope>NUCLEOTIDE SEQUENCE</scope>
    <source>
        <strain evidence="1">CBHHK173m</strain>
    </source>
</reference>
<dbReference type="EMBL" id="JARJCN010000212">
    <property type="protein sequence ID" value="KAJ7062997.1"/>
    <property type="molecule type" value="Genomic_DNA"/>
</dbReference>
<dbReference type="Proteomes" id="UP001222325">
    <property type="component" value="Unassembled WGS sequence"/>
</dbReference>
<accession>A0AAD6TMM7</accession>
<organism evidence="1 3">
    <name type="scientific">Mycena belliarum</name>
    <dbReference type="NCBI Taxonomy" id="1033014"/>
    <lineage>
        <taxon>Eukaryota</taxon>
        <taxon>Fungi</taxon>
        <taxon>Dikarya</taxon>
        <taxon>Basidiomycota</taxon>
        <taxon>Agaricomycotina</taxon>
        <taxon>Agaricomycetes</taxon>
        <taxon>Agaricomycetidae</taxon>
        <taxon>Agaricales</taxon>
        <taxon>Marasmiineae</taxon>
        <taxon>Mycenaceae</taxon>
        <taxon>Mycena</taxon>
    </lineage>
</organism>
<name>A0AAD6TMM7_9AGAR</name>
<sequence length="171" mass="18559">MHQGDEEYKKGMASLEIVFVRYNEAAQAEARVESAPAAPAAVVAPALHHYGSSFLLDTVASVKAAERAEAQPRDELTGSLSSPLEQTDTVLHYWGHNTSFPILRRIARDYLAIQAAQFTFEALQLLKSAYRNGHISAGSIVARHIDALIAELDADFGSAAEDEAQDSDFEA</sequence>
<evidence type="ECO:0000313" key="2">
    <source>
        <dbReference type="EMBL" id="KAJ7082178.1"/>
    </source>
</evidence>
<evidence type="ECO:0000313" key="3">
    <source>
        <dbReference type="Proteomes" id="UP001222325"/>
    </source>
</evidence>
<evidence type="ECO:0008006" key="4">
    <source>
        <dbReference type="Google" id="ProtNLM"/>
    </source>
</evidence>
<evidence type="ECO:0000313" key="1">
    <source>
        <dbReference type="EMBL" id="KAJ7062997.1"/>
    </source>
</evidence>
<keyword evidence="3" id="KW-1185">Reference proteome</keyword>
<comment type="caution">
    <text evidence="1">The sequence shown here is derived from an EMBL/GenBank/DDBJ whole genome shotgun (WGS) entry which is preliminary data.</text>
</comment>
<gene>
    <name evidence="1" type="ORF">B0H15DRAFT_958731</name>
    <name evidence="2" type="ORF">B0H15DRAFT_993923</name>
</gene>